<comment type="caution">
    <text evidence="2">The sequence shown here is derived from an EMBL/GenBank/DDBJ whole genome shotgun (WGS) entry which is preliminary data.</text>
</comment>
<protein>
    <submittedName>
        <fullName evidence="2">Uncharacterized protein</fullName>
    </submittedName>
</protein>
<dbReference type="EMBL" id="AGNL01048499">
    <property type="protein sequence ID" value="EJK45460.1"/>
    <property type="molecule type" value="Genomic_DNA"/>
</dbReference>
<feature type="region of interest" description="Disordered" evidence="1">
    <location>
        <begin position="1"/>
        <end position="33"/>
    </location>
</feature>
<proteinExistence type="predicted"/>
<accession>K0R114</accession>
<organism evidence="2 3">
    <name type="scientific">Thalassiosira oceanica</name>
    <name type="common">Marine diatom</name>
    <dbReference type="NCBI Taxonomy" id="159749"/>
    <lineage>
        <taxon>Eukaryota</taxon>
        <taxon>Sar</taxon>
        <taxon>Stramenopiles</taxon>
        <taxon>Ochrophyta</taxon>
        <taxon>Bacillariophyta</taxon>
        <taxon>Coscinodiscophyceae</taxon>
        <taxon>Thalassiosirophycidae</taxon>
        <taxon>Thalassiosirales</taxon>
        <taxon>Thalassiosiraceae</taxon>
        <taxon>Thalassiosira</taxon>
    </lineage>
</organism>
<evidence type="ECO:0000256" key="1">
    <source>
        <dbReference type="SAM" id="MobiDB-lite"/>
    </source>
</evidence>
<dbReference type="Proteomes" id="UP000266841">
    <property type="component" value="Unassembled WGS sequence"/>
</dbReference>
<gene>
    <name evidence="2" type="ORF">THAOC_35923</name>
</gene>
<sequence length="134" mass="13837">MSTSPPPTGDRQPQAPSEGGASEGGASHQPSVEARLGDVVSRLQSLEALEAKVSALETANRDLSASSLLLRGRVSELEGETKDLRLRLGLVLEGMRGGAAAAAASFPPPHPAAFAGLATPQYIQVRLRMLGAAR</sequence>
<evidence type="ECO:0000313" key="3">
    <source>
        <dbReference type="Proteomes" id="UP000266841"/>
    </source>
</evidence>
<name>K0R114_THAOC</name>
<evidence type="ECO:0000313" key="2">
    <source>
        <dbReference type="EMBL" id="EJK45460.1"/>
    </source>
</evidence>
<feature type="compositionally biased region" description="Low complexity" evidence="1">
    <location>
        <begin position="17"/>
        <end position="27"/>
    </location>
</feature>
<reference evidence="2 3" key="1">
    <citation type="journal article" date="2012" name="Genome Biol.">
        <title>Genome and low-iron response of an oceanic diatom adapted to chronic iron limitation.</title>
        <authorList>
            <person name="Lommer M."/>
            <person name="Specht M."/>
            <person name="Roy A.S."/>
            <person name="Kraemer L."/>
            <person name="Andreson R."/>
            <person name="Gutowska M.A."/>
            <person name="Wolf J."/>
            <person name="Bergner S.V."/>
            <person name="Schilhabel M.B."/>
            <person name="Klostermeier U.C."/>
            <person name="Beiko R.G."/>
            <person name="Rosenstiel P."/>
            <person name="Hippler M."/>
            <person name="Laroche J."/>
        </authorList>
    </citation>
    <scope>NUCLEOTIDE SEQUENCE [LARGE SCALE GENOMIC DNA]</scope>
    <source>
        <strain evidence="2 3">CCMP1005</strain>
    </source>
</reference>
<keyword evidence="3" id="KW-1185">Reference proteome</keyword>
<dbReference type="AlphaFoldDB" id="K0R114"/>